<evidence type="ECO:0000313" key="2">
    <source>
        <dbReference type="Proteomes" id="UP000198914"/>
    </source>
</evidence>
<reference evidence="2" key="1">
    <citation type="submission" date="2016-10" db="EMBL/GenBank/DDBJ databases">
        <authorList>
            <person name="Varghese N."/>
            <person name="Submissions S."/>
        </authorList>
    </citation>
    <scope>NUCLEOTIDE SEQUENCE [LARGE SCALE GENOMIC DNA]</scope>
    <source>
        <strain evidence="2">DSM 100420</strain>
    </source>
</reference>
<keyword evidence="2" id="KW-1185">Reference proteome</keyword>
<gene>
    <name evidence="1" type="ORF">SAMN05444004_114111</name>
</gene>
<dbReference type="EMBL" id="FNPX01000014">
    <property type="protein sequence ID" value="SDZ44044.1"/>
    <property type="molecule type" value="Genomic_DNA"/>
</dbReference>
<accession>A0A1H3T1I2</accession>
<dbReference type="STRING" id="1244108.SAMN05444004_114111"/>
<evidence type="ECO:0000313" key="1">
    <source>
        <dbReference type="EMBL" id="SDZ44044.1"/>
    </source>
</evidence>
<dbReference type="Proteomes" id="UP000198914">
    <property type="component" value="Unassembled WGS sequence"/>
</dbReference>
<sequence>MHRNVFGRLYEWLGSNKTAKEPGDIKRIVREHIFQTVAVAPGERIHGERLPEQRLRSVASLAILTALRAGARPVDEIT</sequence>
<name>A0A1H3T1I2_9RHOB</name>
<protein>
    <submittedName>
        <fullName evidence="1">Uncharacterized protein</fullName>
    </submittedName>
</protein>
<proteinExistence type="predicted"/>
<dbReference type="AlphaFoldDB" id="A0A1H3T1I2"/>
<organism evidence="1 2">
    <name type="scientific">Jannaschia faecimaris</name>
    <dbReference type="NCBI Taxonomy" id="1244108"/>
    <lineage>
        <taxon>Bacteria</taxon>
        <taxon>Pseudomonadati</taxon>
        <taxon>Pseudomonadota</taxon>
        <taxon>Alphaproteobacteria</taxon>
        <taxon>Rhodobacterales</taxon>
        <taxon>Roseobacteraceae</taxon>
        <taxon>Jannaschia</taxon>
    </lineage>
</organism>